<dbReference type="OrthoDB" id="4771662at2"/>
<feature type="signal peptide" evidence="4">
    <location>
        <begin position="1"/>
        <end position="30"/>
    </location>
</feature>
<dbReference type="InterPro" id="IPR017853">
    <property type="entry name" value="GH"/>
</dbReference>
<dbReference type="Pfam" id="PF00150">
    <property type="entry name" value="Cellulase"/>
    <property type="match status" value="1"/>
</dbReference>
<dbReference type="InterPro" id="IPR041036">
    <property type="entry name" value="GH5_C"/>
</dbReference>
<protein>
    <submittedName>
        <fullName evidence="7">Endoglycoceramidase</fullName>
    </submittedName>
</protein>
<reference evidence="7 8" key="1">
    <citation type="submission" date="2016-01" db="EMBL/GenBank/DDBJ databases">
        <title>The new phylogeny of the genus Mycobacterium.</title>
        <authorList>
            <person name="Tarcisio F."/>
            <person name="Conor M."/>
            <person name="Antonella G."/>
            <person name="Elisabetta G."/>
            <person name="Giulia F.S."/>
            <person name="Sara T."/>
            <person name="Anna F."/>
            <person name="Clotilde B."/>
            <person name="Roberto B."/>
            <person name="Veronica D.S."/>
            <person name="Fabio R."/>
            <person name="Monica P."/>
            <person name="Olivier J."/>
            <person name="Enrico T."/>
            <person name="Nicola S."/>
        </authorList>
    </citation>
    <scope>NUCLEOTIDE SEQUENCE [LARGE SCALE GENOMIC DNA]</scope>
    <source>
        <strain evidence="7 8">DSM 45394</strain>
    </source>
</reference>
<organism evidence="7 8">
    <name type="scientific">Mycolicibacter longobardus</name>
    <dbReference type="NCBI Taxonomy" id="1108812"/>
    <lineage>
        <taxon>Bacteria</taxon>
        <taxon>Bacillati</taxon>
        <taxon>Actinomycetota</taxon>
        <taxon>Actinomycetes</taxon>
        <taxon>Mycobacteriales</taxon>
        <taxon>Mycobacteriaceae</taxon>
        <taxon>Mycolicibacter</taxon>
    </lineage>
</organism>
<dbReference type="PANTHER" id="PTHR31308:SF3">
    <property type="entry name" value="ENDOGLYCOCERAMIDASE"/>
    <property type="match status" value="1"/>
</dbReference>
<dbReference type="InterPro" id="IPR001547">
    <property type="entry name" value="Glyco_hydro_5"/>
</dbReference>
<evidence type="ECO:0000313" key="8">
    <source>
        <dbReference type="Proteomes" id="UP000193866"/>
    </source>
</evidence>
<evidence type="ECO:0000259" key="5">
    <source>
        <dbReference type="Pfam" id="PF00150"/>
    </source>
</evidence>
<evidence type="ECO:0000256" key="4">
    <source>
        <dbReference type="SAM" id="SignalP"/>
    </source>
</evidence>
<dbReference type="GO" id="GO:0016042">
    <property type="term" value="P:lipid catabolic process"/>
    <property type="evidence" value="ECO:0007669"/>
    <property type="project" value="UniProtKB-ARBA"/>
</dbReference>
<dbReference type="PANTHER" id="PTHR31308">
    <property type="match status" value="1"/>
</dbReference>
<dbReference type="SUPFAM" id="SSF51445">
    <property type="entry name" value="(Trans)glycosidases"/>
    <property type="match status" value="1"/>
</dbReference>
<dbReference type="STRING" id="1108812.AWC16_12975"/>
<dbReference type="Proteomes" id="UP000193866">
    <property type="component" value="Unassembled WGS sequence"/>
</dbReference>
<comment type="similarity">
    <text evidence="1">Belongs to the glycosyl hydrolase 5 (cellulase A) family.</text>
</comment>
<gene>
    <name evidence="7" type="ORF">AWC16_12975</name>
</gene>
<keyword evidence="3" id="KW-0326">Glycosidase</keyword>
<dbReference type="InterPro" id="IPR052066">
    <property type="entry name" value="Glycosphingolipid_Hydrolases"/>
</dbReference>
<dbReference type="InterPro" id="IPR013780">
    <property type="entry name" value="Glyco_hydro_b"/>
</dbReference>
<dbReference type="EMBL" id="LQPG01000019">
    <property type="protein sequence ID" value="ORW11006.1"/>
    <property type="molecule type" value="Genomic_DNA"/>
</dbReference>
<evidence type="ECO:0000259" key="6">
    <source>
        <dbReference type="Pfam" id="PF18564"/>
    </source>
</evidence>
<evidence type="ECO:0000256" key="1">
    <source>
        <dbReference type="ARBA" id="ARBA00005641"/>
    </source>
</evidence>
<feature type="domain" description="Glycoside hydrolase family 5 C-terminal" evidence="6">
    <location>
        <begin position="635"/>
        <end position="720"/>
    </location>
</feature>
<dbReference type="InterPro" id="IPR048996">
    <property type="entry name" value="PGRS_rpt"/>
</dbReference>
<proteinExistence type="inferred from homology"/>
<keyword evidence="2" id="KW-0378">Hydrolase</keyword>
<evidence type="ECO:0000256" key="3">
    <source>
        <dbReference type="ARBA" id="ARBA00023295"/>
    </source>
</evidence>
<dbReference type="GO" id="GO:1901136">
    <property type="term" value="P:carbohydrate derivative catabolic process"/>
    <property type="evidence" value="ECO:0007669"/>
    <property type="project" value="UniProtKB-ARBA"/>
</dbReference>
<dbReference type="GO" id="GO:0004553">
    <property type="term" value="F:hydrolase activity, hydrolyzing O-glycosyl compounds"/>
    <property type="evidence" value="ECO:0007669"/>
    <property type="project" value="InterPro"/>
</dbReference>
<dbReference type="Gene3D" id="2.60.40.1180">
    <property type="entry name" value="Golgi alpha-mannosidase II"/>
    <property type="match status" value="1"/>
</dbReference>
<feature type="domain" description="Glycoside hydrolase family 5" evidence="5">
    <location>
        <begin position="309"/>
        <end position="599"/>
    </location>
</feature>
<evidence type="ECO:0000313" key="7">
    <source>
        <dbReference type="EMBL" id="ORW11006.1"/>
    </source>
</evidence>
<name>A0A1X1YIS1_9MYCO</name>
<dbReference type="GO" id="GO:0000272">
    <property type="term" value="P:polysaccharide catabolic process"/>
    <property type="evidence" value="ECO:0007669"/>
    <property type="project" value="InterPro"/>
</dbReference>
<dbReference type="Gene3D" id="3.20.20.80">
    <property type="entry name" value="Glycosidases"/>
    <property type="match status" value="1"/>
</dbReference>
<dbReference type="Pfam" id="PF21526">
    <property type="entry name" value="PGRS"/>
    <property type="match status" value="1"/>
</dbReference>
<keyword evidence="4" id="KW-0732">Signal</keyword>
<accession>A0A1X1YIS1</accession>
<dbReference type="Pfam" id="PF18564">
    <property type="entry name" value="Glyco_hydro_5_C"/>
    <property type="match status" value="1"/>
</dbReference>
<feature type="chain" id="PRO_5038491777" evidence="4">
    <location>
        <begin position="31"/>
        <end position="727"/>
    </location>
</feature>
<evidence type="ECO:0000256" key="2">
    <source>
        <dbReference type="ARBA" id="ARBA00022801"/>
    </source>
</evidence>
<comment type="caution">
    <text evidence="7">The sequence shown here is derived from an EMBL/GenBank/DDBJ whole genome shotgun (WGS) entry which is preliminary data.</text>
</comment>
<dbReference type="AlphaFoldDB" id="A0A1X1YIS1"/>
<sequence length="727" mass="74734">MAAANRRAGRVVGLAATGAFLVLGAAPLTAAPPAQADFDDVIEQALGPFLDAMTGDLNWDAVVSPTAWDTFFGPAHWDGVFAALSGPAGSASFDPQDPTAWIQQYIYTPIHTGIDGWINSTGPTPVLDGLNELSKAFGLGPMIAHGAAGTVENPDGGAAGWLFGDGGAGWDNTNPGGIGGAGGHAGMFGNGGAGGDGGDGGLGGNGGDGGSGGWLMGIGGAGGDAGDGVYSGPGDLPALGGAGGNPGMLGIHGTVGHYGTLDGAPAVAAGGLTTTGNWITDSDGRVVILHGLNQVYKIAPYEPSAGGFDEDDAAFLAANGFNAVRLGIIWAAVEPEPGVYDADYLAAVAATVKILGDHGIVSILDMHQDFYNEAFGGEGAPDWAVQTGGWPNLEIDQAFNYLLNPALNHVWDAFWGNSKAADGIGLENHYAQMWQYTANYFAGDANVAGYTIMNEPWIGSQWLSTALGSPHFDAQQLTPFYNQMTMAIRSVDPDTPVYFEPNFLSNAMIPINLGTVNDDNAVFAFHNYCLPLAMFNLDFGCTLNAEMILDHAAAYARSQGIPAVMTEFGATDNVNVIAQMMGPVNRYQFGWTEWAYTGKDIASFSPEGQALVFDPSQPPVGDNVDWAKLAVLSEPYPQAIAGTPESWSFSNGTFQLSYSTEMADGSGHFGAGTHTEISVPPIQYPNGYQVSVTGGHVVSAAGAPVLVIAADGPGTVHVTVTPAGGAG</sequence>
<keyword evidence="8" id="KW-1185">Reference proteome</keyword>